<evidence type="ECO:0000256" key="2">
    <source>
        <dbReference type="ARBA" id="ARBA00022692"/>
    </source>
</evidence>
<keyword evidence="4 5" id="KW-0472">Membrane</keyword>
<keyword evidence="3 5" id="KW-1133">Transmembrane helix</keyword>
<protein>
    <recommendedName>
        <fullName evidence="8">Protein stum-like protein</fullName>
    </recommendedName>
</protein>
<evidence type="ECO:0008006" key="8">
    <source>
        <dbReference type="Google" id="ProtNLM"/>
    </source>
</evidence>
<gene>
    <name evidence="6" type="ORF">BLA29_007838</name>
</gene>
<sequence>MNGNNRQQMNKTNQRILWADTFQPQPKNEESLHDDDLLPGNNDEIKQTSSSMIASKDINYKKLKLKSISNMNYLMDLTTSNNGNGNIPLSPEMSSSSPFGNNSSNTEYTEICNTPDIGHNHHHNHHNNQPLFKQQIKQSTQPIQLTQLDYRLYFINDSEKHGFFRKAVPILPLPIAVMFCMLNLLLPGSGTFLSSFAIVFGSQTEYGPGYGYQAFLICFLSSILQFITAIFVFGWVWSIMWGIVFIKSLLNFQFLKNYF</sequence>
<evidence type="ECO:0000256" key="5">
    <source>
        <dbReference type="SAM" id="Phobius"/>
    </source>
</evidence>
<feature type="transmembrane region" description="Helical" evidence="5">
    <location>
        <begin position="175"/>
        <end position="201"/>
    </location>
</feature>
<keyword evidence="2 5" id="KW-0812">Transmembrane</keyword>
<organism evidence="6 7">
    <name type="scientific">Euroglyphus maynei</name>
    <name type="common">Mayne's house dust mite</name>
    <dbReference type="NCBI Taxonomy" id="6958"/>
    <lineage>
        <taxon>Eukaryota</taxon>
        <taxon>Metazoa</taxon>
        <taxon>Ecdysozoa</taxon>
        <taxon>Arthropoda</taxon>
        <taxon>Chelicerata</taxon>
        <taxon>Arachnida</taxon>
        <taxon>Acari</taxon>
        <taxon>Acariformes</taxon>
        <taxon>Sarcoptiformes</taxon>
        <taxon>Astigmata</taxon>
        <taxon>Psoroptidia</taxon>
        <taxon>Analgoidea</taxon>
        <taxon>Pyroglyphidae</taxon>
        <taxon>Pyroglyphinae</taxon>
        <taxon>Euroglyphus</taxon>
    </lineage>
</organism>
<dbReference type="GO" id="GO:0019230">
    <property type="term" value="P:proprioception"/>
    <property type="evidence" value="ECO:0007669"/>
    <property type="project" value="TreeGrafter"/>
</dbReference>
<evidence type="ECO:0000313" key="7">
    <source>
        <dbReference type="Proteomes" id="UP000194236"/>
    </source>
</evidence>
<dbReference type="GO" id="GO:0071683">
    <property type="term" value="C:sensory dendrite"/>
    <property type="evidence" value="ECO:0007669"/>
    <property type="project" value="TreeGrafter"/>
</dbReference>
<dbReference type="OrthoDB" id="361532at2759"/>
<comment type="subcellular location">
    <subcellularLocation>
        <location evidence="1">Membrane</location>
        <topology evidence="1">Multi-pass membrane protein</topology>
    </subcellularLocation>
</comment>
<dbReference type="Proteomes" id="UP000194236">
    <property type="component" value="Unassembled WGS sequence"/>
</dbReference>
<dbReference type="GO" id="GO:0050954">
    <property type="term" value="P:sensory perception of mechanical stimulus"/>
    <property type="evidence" value="ECO:0007669"/>
    <property type="project" value="TreeGrafter"/>
</dbReference>
<dbReference type="GO" id="GO:0016020">
    <property type="term" value="C:membrane"/>
    <property type="evidence" value="ECO:0007669"/>
    <property type="project" value="UniProtKB-SubCell"/>
</dbReference>
<dbReference type="InterPro" id="IPR026673">
    <property type="entry name" value="SPEC3/Stum"/>
</dbReference>
<evidence type="ECO:0000313" key="6">
    <source>
        <dbReference type="EMBL" id="OTF71940.1"/>
    </source>
</evidence>
<comment type="caution">
    <text evidence="6">The sequence shown here is derived from an EMBL/GenBank/DDBJ whole genome shotgun (WGS) entry which is preliminary data.</text>
</comment>
<proteinExistence type="predicted"/>
<evidence type="ECO:0000256" key="3">
    <source>
        <dbReference type="ARBA" id="ARBA00022989"/>
    </source>
</evidence>
<dbReference type="AlphaFoldDB" id="A0A1Y3ATY2"/>
<dbReference type="PANTHER" id="PTHR21676">
    <property type="entry name" value="PROTEIN STUM"/>
    <property type="match status" value="1"/>
</dbReference>
<keyword evidence="7" id="KW-1185">Reference proteome</keyword>
<evidence type="ECO:0000256" key="1">
    <source>
        <dbReference type="ARBA" id="ARBA00004141"/>
    </source>
</evidence>
<dbReference type="Pfam" id="PF15795">
    <property type="entry name" value="Spec3"/>
    <property type="match status" value="1"/>
</dbReference>
<dbReference type="GO" id="GO:0042330">
    <property type="term" value="P:taxis"/>
    <property type="evidence" value="ECO:0007669"/>
    <property type="project" value="TreeGrafter"/>
</dbReference>
<dbReference type="PANTHER" id="PTHR21676:SF6">
    <property type="entry name" value="PROTEIN STUM"/>
    <property type="match status" value="1"/>
</dbReference>
<feature type="transmembrane region" description="Helical" evidence="5">
    <location>
        <begin position="213"/>
        <end position="246"/>
    </location>
</feature>
<dbReference type="EMBL" id="MUJZ01058566">
    <property type="protein sequence ID" value="OTF71940.1"/>
    <property type="molecule type" value="Genomic_DNA"/>
</dbReference>
<reference evidence="6 7" key="1">
    <citation type="submission" date="2017-03" db="EMBL/GenBank/DDBJ databases">
        <title>Genome Survey of Euroglyphus maynei.</title>
        <authorList>
            <person name="Arlian L.G."/>
            <person name="Morgan M.S."/>
            <person name="Rider S.D."/>
        </authorList>
    </citation>
    <scope>NUCLEOTIDE SEQUENCE [LARGE SCALE GENOMIC DNA]</scope>
    <source>
        <strain evidence="6">Arlian Lab</strain>
        <tissue evidence="6">Whole body</tissue>
    </source>
</reference>
<evidence type="ECO:0000256" key="4">
    <source>
        <dbReference type="ARBA" id="ARBA00023136"/>
    </source>
</evidence>
<accession>A0A1Y3ATY2</accession>
<name>A0A1Y3ATY2_EURMA</name>